<dbReference type="PANTHER" id="PTHR35819">
    <property type="entry name" value="PICALM INTERACTING MITOTIC REGULATOR PIMREG"/>
    <property type="match status" value="1"/>
</dbReference>
<feature type="compositionally biased region" description="Basic residues" evidence="1">
    <location>
        <begin position="168"/>
        <end position="182"/>
    </location>
</feature>
<dbReference type="GeneID" id="105898226"/>
<dbReference type="KEGG" id="char:105898226"/>
<proteinExistence type="predicted"/>
<sequence>MTSSFVSGVGTAVTSVWRVHTQLDESDEPETSPVAPNRFRKLRTSSSLNSLRMSLRKRLPLKSVQSNVATETENPTWESLEMNKKTGTVRQFTRNAKNSITGAYQKFQKRQVSREDCLVSTPGRIPEGEENGFLTPSRTPRRAPTARNATLTPSHTPRSTTCRTPRSATKRTPRSATRRTPRRGGGCTPEASDAVRGVRAGGGRRQLVRMAALRSPFASPNTMTQRRQFEREVDGMSSGLRKLKSLSQAFNDVIGRDERSQAVEHYRSVMAGEHSTSTPREASGVFSTSSVRQGSRRVREMVGNWKDSVMSNIHSMS</sequence>
<gene>
    <name evidence="3" type="primary">LOC105898226</name>
</gene>
<feature type="compositionally biased region" description="Low complexity" evidence="1">
    <location>
        <begin position="135"/>
        <end position="167"/>
    </location>
</feature>
<protein>
    <submittedName>
        <fullName evidence="3">Uncharacterized protein LOC105898226 isoform X1</fullName>
    </submittedName>
</protein>
<accession>A0A6P8FYN6</accession>
<dbReference type="Proteomes" id="UP000515152">
    <property type="component" value="Chromosome 8"/>
</dbReference>
<feature type="region of interest" description="Disordered" evidence="1">
    <location>
        <begin position="271"/>
        <end position="293"/>
    </location>
</feature>
<dbReference type="RefSeq" id="XP_031428470.1">
    <property type="nucleotide sequence ID" value="XM_031572610.2"/>
</dbReference>
<dbReference type="AlphaFoldDB" id="A0A6P8FYN6"/>
<evidence type="ECO:0000256" key="1">
    <source>
        <dbReference type="SAM" id="MobiDB-lite"/>
    </source>
</evidence>
<dbReference type="PANTHER" id="PTHR35819:SF1">
    <property type="entry name" value="PROTEIN PIMREG"/>
    <property type="match status" value="1"/>
</dbReference>
<organism evidence="2 3">
    <name type="scientific">Clupea harengus</name>
    <name type="common">Atlantic herring</name>
    <dbReference type="NCBI Taxonomy" id="7950"/>
    <lineage>
        <taxon>Eukaryota</taxon>
        <taxon>Metazoa</taxon>
        <taxon>Chordata</taxon>
        <taxon>Craniata</taxon>
        <taxon>Vertebrata</taxon>
        <taxon>Euteleostomi</taxon>
        <taxon>Actinopterygii</taxon>
        <taxon>Neopterygii</taxon>
        <taxon>Teleostei</taxon>
        <taxon>Clupei</taxon>
        <taxon>Clupeiformes</taxon>
        <taxon>Clupeoidei</taxon>
        <taxon>Clupeidae</taxon>
        <taxon>Clupea</taxon>
    </lineage>
</organism>
<feature type="region of interest" description="Disordered" evidence="1">
    <location>
        <begin position="120"/>
        <end position="194"/>
    </location>
</feature>
<dbReference type="OrthoDB" id="9898669at2759"/>
<name>A0A6P8FYN6_CLUHA</name>
<dbReference type="InterPro" id="IPR009932">
    <property type="entry name" value="RCS1"/>
</dbReference>
<dbReference type="Pfam" id="PF07326">
    <property type="entry name" value="RCS1"/>
    <property type="match status" value="1"/>
</dbReference>
<evidence type="ECO:0000313" key="2">
    <source>
        <dbReference type="Proteomes" id="UP000515152"/>
    </source>
</evidence>
<feature type="compositionally biased region" description="Polar residues" evidence="1">
    <location>
        <begin position="274"/>
        <end position="293"/>
    </location>
</feature>
<keyword evidence="2" id="KW-1185">Reference proteome</keyword>
<evidence type="ECO:0000313" key="3">
    <source>
        <dbReference type="RefSeq" id="XP_031428470.1"/>
    </source>
</evidence>
<reference evidence="3" key="1">
    <citation type="submission" date="2025-08" db="UniProtKB">
        <authorList>
            <consortium name="RefSeq"/>
        </authorList>
    </citation>
    <scope>IDENTIFICATION</scope>
</reference>